<accession>A0ABW4JLW6</accession>
<feature type="compositionally biased region" description="Low complexity" evidence="1">
    <location>
        <begin position="27"/>
        <end position="46"/>
    </location>
</feature>
<proteinExistence type="predicted"/>
<evidence type="ECO:0000313" key="3">
    <source>
        <dbReference type="EMBL" id="MFD1677417.1"/>
    </source>
</evidence>
<reference evidence="4" key="1">
    <citation type="journal article" date="2019" name="Int. J. Syst. Evol. Microbiol.">
        <title>The Global Catalogue of Microorganisms (GCM) 10K type strain sequencing project: providing services to taxonomists for standard genome sequencing and annotation.</title>
        <authorList>
            <consortium name="The Broad Institute Genomics Platform"/>
            <consortium name="The Broad Institute Genome Sequencing Center for Infectious Disease"/>
            <person name="Wu L."/>
            <person name="Ma J."/>
        </authorList>
    </citation>
    <scope>NUCLEOTIDE SEQUENCE [LARGE SCALE GENOMIC DNA]</scope>
    <source>
        <strain evidence="4">CGMCC 1.12286</strain>
    </source>
</reference>
<dbReference type="EMBL" id="JBHUCX010000092">
    <property type="protein sequence ID" value="MFD1677417.1"/>
    <property type="molecule type" value="Genomic_DNA"/>
</dbReference>
<feature type="chain" id="PRO_5046519149" description="Lipoprotein" evidence="2">
    <location>
        <begin position="26"/>
        <end position="178"/>
    </location>
</feature>
<evidence type="ECO:0008006" key="5">
    <source>
        <dbReference type="Google" id="ProtNLM"/>
    </source>
</evidence>
<evidence type="ECO:0000256" key="1">
    <source>
        <dbReference type="SAM" id="MobiDB-lite"/>
    </source>
</evidence>
<evidence type="ECO:0000256" key="2">
    <source>
        <dbReference type="SAM" id="SignalP"/>
    </source>
</evidence>
<keyword evidence="4" id="KW-1185">Reference proteome</keyword>
<protein>
    <recommendedName>
        <fullName evidence="5">Lipoprotein</fullName>
    </recommendedName>
</protein>
<comment type="caution">
    <text evidence="3">The sequence shown here is derived from an EMBL/GenBank/DDBJ whole genome shotgun (WGS) entry which is preliminary data.</text>
</comment>
<sequence length="178" mass="19144">MKRNLVLGTMILSALWLTGCSTANTASSTTSAQHTTKSTTHTTSTKATDRQLTESDMKIGHLYIGQKLSDVQSVYGTPSTKTIVHGNGAPQWEYSKQGITVGGSSVFIIVVSDGFSGSTPRGIHIGSTEEAVKMAYPTYKTVLGGSQLFVESPDKKYDIDFFMKQGKVTQITLANEKP</sequence>
<dbReference type="PROSITE" id="PS51257">
    <property type="entry name" value="PROKAR_LIPOPROTEIN"/>
    <property type="match status" value="1"/>
</dbReference>
<keyword evidence="2" id="KW-0732">Signal</keyword>
<evidence type="ECO:0000313" key="4">
    <source>
        <dbReference type="Proteomes" id="UP001597079"/>
    </source>
</evidence>
<name>A0ABW4JLW6_9BACL</name>
<dbReference type="Proteomes" id="UP001597079">
    <property type="component" value="Unassembled WGS sequence"/>
</dbReference>
<dbReference type="RefSeq" id="WP_377945311.1">
    <property type="nucleotide sequence ID" value="NZ_JBHUCX010000092.1"/>
</dbReference>
<gene>
    <name evidence="3" type="ORF">ACFSB2_22400</name>
</gene>
<feature type="signal peptide" evidence="2">
    <location>
        <begin position="1"/>
        <end position="25"/>
    </location>
</feature>
<organism evidence="3 4">
    <name type="scientific">Alicyclobacillus fodiniaquatilis</name>
    <dbReference type="NCBI Taxonomy" id="1661150"/>
    <lineage>
        <taxon>Bacteria</taxon>
        <taxon>Bacillati</taxon>
        <taxon>Bacillota</taxon>
        <taxon>Bacilli</taxon>
        <taxon>Bacillales</taxon>
        <taxon>Alicyclobacillaceae</taxon>
        <taxon>Alicyclobacillus</taxon>
    </lineage>
</organism>
<feature type="region of interest" description="Disordered" evidence="1">
    <location>
        <begin position="27"/>
        <end position="49"/>
    </location>
</feature>